<accession>A0A9E8CRP9</accession>
<dbReference type="SUPFAM" id="SSF53383">
    <property type="entry name" value="PLP-dependent transferases"/>
    <property type="match status" value="1"/>
</dbReference>
<dbReference type="AlphaFoldDB" id="A0A9E8CRP9"/>
<dbReference type="Gene3D" id="3.40.640.10">
    <property type="entry name" value="Type I PLP-dependent aspartate aminotransferase-like (Major domain)"/>
    <property type="match status" value="1"/>
</dbReference>
<dbReference type="PANTHER" id="PTHR46577:SF1">
    <property type="entry name" value="HTH-TYPE TRANSCRIPTIONAL REGULATORY PROTEIN GABR"/>
    <property type="match status" value="1"/>
</dbReference>
<proteinExistence type="predicted"/>
<sequence>MIEDDYDGEFRYSGRPLLPLAALDAGQERVIYVGTFSKVLARVCAWATSCCPEGSSAPSPRLVPWRIDSLRGRIRLSLPSSSRGYLARYIRAMRALYRARRDALADAVACHADGLLDMALPECGLHALGLFSDSSLMDTEIYGRALRLGLQTPPLSAYYSPGHPRSGLLLGFASTPEEQIAPAVRRLVTLFHRC</sequence>
<dbReference type="PANTHER" id="PTHR46577">
    <property type="entry name" value="HTH-TYPE TRANSCRIPTIONAL REGULATORY PROTEIN GABR"/>
    <property type="match status" value="1"/>
</dbReference>
<dbReference type="InterPro" id="IPR015421">
    <property type="entry name" value="PyrdxlP-dep_Trfase_major"/>
</dbReference>
<protein>
    <recommendedName>
        <fullName evidence="2">Aminotransferase class I/classII domain-containing protein</fullName>
    </recommendedName>
</protein>
<evidence type="ECO:0000313" key="1">
    <source>
        <dbReference type="EMBL" id="UZF86216.1"/>
    </source>
</evidence>
<name>A0A9E8CRP9_9HYPH</name>
<organism evidence="1">
    <name type="scientific">Bosea sp. NBC_00436</name>
    <dbReference type="NCBI Taxonomy" id="2969620"/>
    <lineage>
        <taxon>Bacteria</taxon>
        <taxon>Pseudomonadati</taxon>
        <taxon>Pseudomonadota</taxon>
        <taxon>Alphaproteobacteria</taxon>
        <taxon>Hyphomicrobiales</taxon>
        <taxon>Boseaceae</taxon>
        <taxon>Bosea</taxon>
    </lineage>
</organism>
<evidence type="ECO:0008006" key="2">
    <source>
        <dbReference type="Google" id="ProtNLM"/>
    </source>
</evidence>
<dbReference type="EMBL" id="CP102774">
    <property type="protein sequence ID" value="UZF86216.1"/>
    <property type="molecule type" value="Genomic_DNA"/>
</dbReference>
<reference evidence="1" key="1">
    <citation type="submission" date="2022-08" db="EMBL/GenBank/DDBJ databases">
        <title>Complete Genome Sequences of 2 Bosea sp. soil isolates.</title>
        <authorList>
            <person name="Alvarez Arevalo M."/>
            <person name="Sterndorff E.B."/>
            <person name="Faurdal D."/>
            <person name="Joergensen T.S."/>
            <person name="Weber T."/>
        </authorList>
    </citation>
    <scope>NUCLEOTIDE SEQUENCE</scope>
    <source>
        <strain evidence="1">NBC_00436</strain>
    </source>
</reference>
<gene>
    <name evidence="1" type="ORF">NWE54_20780</name>
</gene>
<dbReference type="InterPro" id="IPR051446">
    <property type="entry name" value="HTH_trans_reg/aminotransferase"/>
</dbReference>
<dbReference type="InterPro" id="IPR015424">
    <property type="entry name" value="PyrdxlP-dep_Trfase"/>
</dbReference>